<gene>
    <name evidence="1" type="ORF">KM031_19135</name>
</gene>
<organism evidence="1 2">
    <name type="scientific">Gemmobacter fulvus</name>
    <dbReference type="NCBI Taxonomy" id="2840474"/>
    <lineage>
        <taxon>Bacteria</taxon>
        <taxon>Pseudomonadati</taxon>
        <taxon>Pseudomonadota</taxon>
        <taxon>Alphaproteobacteria</taxon>
        <taxon>Rhodobacterales</taxon>
        <taxon>Paracoccaceae</taxon>
        <taxon>Gemmobacter</taxon>
    </lineage>
</organism>
<evidence type="ECO:0000313" key="1">
    <source>
        <dbReference type="EMBL" id="QWK92759.1"/>
    </source>
</evidence>
<keyword evidence="1" id="KW-0614">Plasmid</keyword>
<dbReference type="EMBL" id="CP076363">
    <property type="protein sequence ID" value="QWK92759.1"/>
    <property type="molecule type" value="Genomic_DNA"/>
</dbReference>
<dbReference type="AlphaFoldDB" id="A0A975PAP8"/>
<keyword evidence="2" id="KW-1185">Reference proteome</keyword>
<dbReference type="Proteomes" id="UP000679352">
    <property type="component" value="Plasmid p2"/>
</dbReference>
<accession>A0A975PAP8</accession>
<dbReference type="RefSeq" id="WP_215505486.1">
    <property type="nucleotide sequence ID" value="NZ_CP076363.1"/>
</dbReference>
<dbReference type="KEGG" id="gfu:KM031_19135"/>
<sequence length="233" mass="25800">MKHAPFHQADAVEQRRMGMAECGWRGLSDGWMLRHLGDLHWRLIAVALGQQTTIFAAAEGAPVYAAFGVISERILHPARARPGAMMTIAARLRRLSPKRLVSFHHLSIGETLFAEVTMITAFVRHGEASGNAHLPRAQPQGHLDLLPMAPGADRGFVDQAARLYRGWAATEPLPRHEVDVTPPAHNRFQCGGAACIAPIIPRWQTVRNGNCALTWRGARWWRATSSIWECRSG</sequence>
<reference evidence="1" key="1">
    <citation type="submission" date="2021-06" db="EMBL/GenBank/DDBJ databases">
        <authorList>
            <person name="Lee C.-S."/>
            <person name="Jin L."/>
        </authorList>
    </citation>
    <scope>NUCLEOTIDE SEQUENCE</scope>
    <source>
        <strain evidence="1">Con5</strain>
        <plasmid evidence="1">p2</plasmid>
    </source>
</reference>
<dbReference type="Gene3D" id="3.10.129.10">
    <property type="entry name" value="Hotdog Thioesterase"/>
    <property type="match status" value="1"/>
</dbReference>
<name>A0A975PAP8_9RHOB</name>
<proteinExistence type="predicted"/>
<geneLocation type="plasmid" evidence="1 2">
    <name>p2</name>
</geneLocation>
<protein>
    <submittedName>
        <fullName evidence="1">Uncharacterized protein</fullName>
    </submittedName>
</protein>
<evidence type="ECO:0000313" key="2">
    <source>
        <dbReference type="Proteomes" id="UP000679352"/>
    </source>
</evidence>